<dbReference type="GO" id="GO:0006309">
    <property type="term" value="P:apoptotic DNA fragmentation"/>
    <property type="evidence" value="ECO:0007669"/>
    <property type="project" value="TreeGrafter"/>
</dbReference>
<name>A0A5S6QFH6_TRIMR</name>
<reference evidence="4" key="1">
    <citation type="submission" date="2019-12" db="UniProtKB">
        <authorList>
            <consortium name="WormBaseParasite"/>
        </authorList>
    </citation>
    <scope>IDENTIFICATION</scope>
</reference>
<evidence type="ECO:0000313" key="4">
    <source>
        <dbReference type="WBParaSite" id="TMUE_2000006126.1"/>
    </source>
</evidence>
<keyword evidence="3" id="KW-1185">Reference proteome</keyword>
<sequence>MLFHLVIPSTAAADWTNSDLSVTNDQNPLHNIAGELNKKPAAAAGHQPVILAFNALPPRSSSPPATQSKSTGVFFYEPSAAFATYLIHSVPQWPDMYNTATVLAELGKKTMPARLLCLMLPSGEVSNWAKGMAYESPLIHFYQNNIESADITNEDVRKLVEGTAVASSAASIRTLKTATALVEVKIFSVKPSNLDLYSSVINLCLGTTLTIWNIAGKGVDIVPKTCNKFYKVQYVNASDVQIMTQTIKRDDDKTIWAYSQNGTWLCVSNSPRQASQLKAPKGAVCINDAAAHAAFKALAKTVDGCS</sequence>
<dbReference type="AlphaFoldDB" id="A0A5S6QFH6"/>
<protein>
    <submittedName>
        <fullName evidence="4">Plancitoxin-1</fullName>
    </submittedName>
</protein>
<evidence type="ECO:0000313" key="3">
    <source>
        <dbReference type="Proteomes" id="UP000046395"/>
    </source>
</evidence>
<dbReference type="PANTHER" id="PTHR10858:SF23">
    <property type="entry name" value="DEOXYRIBONUCLEASE II"/>
    <property type="match status" value="1"/>
</dbReference>
<dbReference type="GO" id="GO:0004531">
    <property type="term" value="F:deoxyribonuclease II activity"/>
    <property type="evidence" value="ECO:0007669"/>
    <property type="project" value="InterPro"/>
</dbReference>
<dbReference type="Proteomes" id="UP000046395">
    <property type="component" value="Unassembled WGS sequence"/>
</dbReference>
<dbReference type="PANTHER" id="PTHR10858">
    <property type="entry name" value="DEOXYRIBONUCLEASE II"/>
    <property type="match status" value="1"/>
</dbReference>
<dbReference type="InterPro" id="IPR004947">
    <property type="entry name" value="DNase_II"/>
</dbReference>
<dbReference type="STRING" id="70415.A0A5S6QFH6"/>
<dbReference type="Pfam" id="PF03265">
    <property type="entry name" value="DNase_II"/>
    <property type="match status" value="1"/>
</dbReference>
<keyword evidence="2" id="KW-0378">Hydrolase</keyword>
<organism evidence="3 4">
    <name type="scientific">Trichuris muris</name>
    <name type="common">Mouse whipworm</name>
    <dbReference type="NCBI Taxonomy" id="70415"/>
    <lineage>
        <taxon>Eukaryota</taxon>
        <taxon>Metazoa</taxon>
        <taxon>Ecdysozoa</taxon>
        <taxon>Nematoda</taxon>
        <taxon>Enoplea</taxon>
        <taxon>Dorylaimia</taxon>
        <taxon>Trichinellida</taxon>
        <taxon>Trichuridae</taxon>
        <taxon>Trichuris</taxon>
    </lineage>
</organism>
<comment type="similarity">
    <text evidence="1">Belongs to the DNase II family.</text>
</comment>
<proteinExistence type="inferred from homology"/>
<evidence type="ECO:0000256" key="1">
    <source>
        <dbReference type="ARBA" id="ARBA00007527"/>
    </source>
</evidence>
<accession>A0A5S6QFH6</accession>
<evidence type="ECO:0000256" key="2">
    <source>
        <dbReference type="ARBA" id="ARBA00022801"/>
    </source>
</evidence>
<dbReference type="WBParaSite" id="TMUE_2000006126.1">
    <property type="protein sequence ID" value="TMUE_2000006126.1"/>
    <property type="gene ID" value="WBGene00290836"/>
</dbReference>